<feature type="compositionally biased region" description="Low complexity" evidence="1">
    <location>
        <begin position="151"/>
        <end position="228"/>
    </location>
</feature>
<dbReference type="PANTHER" id="PTHR24637:SF422">
    <property type="entry name" value="COLLAGEN IV NC1 DOMAIN-CONTAINING PROTEIN"/>
    <property type="match status" value="1"/>
</dbReference>
<sequence>MSKNENVFNNLITPQLVPTVPITPVQQAQLLALIQQLQIAINTYFNNPNLVNRIALQNSLINLYDFLLNEFPTVTERNATRNSLYLLLAVNNRLASATSAEVGQIATMLQSLYTTLSFLMAEFIMDVATRNQILNILSTLVTRTAAVPSSGAGATGPTGPAGPQGATGATGPSTGVTGPTGPQGIQGPAGPQGPQGLQGVQGPEGPEGDQGPQGIQGLQGPQGPQGVQGVEGDNGATGPAGPTGATGSTGATGPTGAQDGGTLNNAFITRTSTATLPANTPVVYENLLAISGTDIQFTPPSSDIILASGQLYLVNYQLTGRVSPGFDIALFLNNAVIDGTRIGTQSSATAGNIASGTAIVDTRIFNVPTILTLKATTTVTLPAAFPAGDPSYANTQITILGLL</sequence>
<dbReference type="Pfam" id="PF01391">
    <property type="entry name" value="Collagen"/>
    <property type="match status" value="1"/>
</dbReference>
<name>A0A9X6GD86_BACCE</name>
<feature type="region of interest" description="Disordered" evidence="1">
    <location>
        <begin position="149"/>
        <end position="264"/>
    </location>
</feature>
<accession>A0A9X6GD86</accession>
<comment type="caution">
    <text evidence="2">The sequence shown here is derived from an EMBL/GenBank/DDBJ whole genome shotgun (WGS) entry which is preliminary data.</text>
</comment>
<feature type="compositionally biased region" description="Low complexity" evidence="1">
    <location>
        <begin position="236"/>
        <end position="257"/>
    </location>
</feature>
<dbReference type="Gene3D" id="2.60.120.40">
    <property type="match status" value="1"/>
</dbReference>
<protein>
    <recommendedName>
        <fullName evidence="4">Collagen-like protein</fullName>
    </recommendedName>
</protein>
<dbReference type="Proteomes" id="UP000190641">
    <property type="component" value="Unassembled WGS sequence"/>
</dbReference>
<dbReference type="InterPro" id="IPR008160">
    <property type="entry name" value="Collagen"/>
</dbReference>
<evidence type="ECO:0000313" key="3">
    <source>
        <dbReference type="Proteomes" id="UP000190641"/>
    </source>
</evidence>
<dbReference type="InterPro" id="IPR048009">
    <property type="entry name" value="NGRR_dom"/>
</dbReference>
<dbReference type="PANTHER" id="PTHR24637">
    <property type="entry name" value="COLLAGEN"/>
    <property type="match status" value="1"/>
</dbReference>
<gene>
    <name evidence="2" type="ORF">BLX06_26205</name>
</gene>
<dbReference type="InterPro" id="IPR008983">
    <property type="entry name" value="Tumour_necrosis_fac-like_dom"/>
</dbReference>
<evidence type="ECO:0000256" key="1">
    <source>
        <dbReference type="SAM" id="MobiDB-lite"/>
    </source>
</evidence>
<dbReference type="AlphaFoldDB" id="A0A9X6GD86"/>
<reference evidence="2 3" key="1">
    <citation type="submission" date="2017-01" db="EMBL/GenBank/DDBJ databases">
        <title>Bacillus cereus isolates.</title>
        <authorList>
            <person name="Beno S.M."/>
        </authorList>
    </citation>
    <scope>NUCLEOTIDE SEQUENCE [LARGE SCALE GENOMIC DNA]</scope>
    <source>
        <strain evidence="2 3">FSL K6-1030</strain>
    </source>
</reference>
<organism evidence="2 3">
    <name type="scientific">Bacillus cereus</name>
    <dbReference type="NCBI Taxonomy" id="1396"/>
    <lineage>
        <taxon>Bacteria</taxon>
        <taxon>Bacillati</taxon>
        <taxon>Bacillota</taxon>
        <taxon>Bacilli</taxon>
        <taxon>Bacillales</taxon>
        <taxon>Bacillaceae</taxon>
        <taxon>Bacillus</taxon>
        <taxon>Bacillus cereus group</taxon>
    </lineage>
</organism>
<evidence type="ECO:0000313" key="2">
    <source>
        <dbReference type="EMBL" id="OOR72209.1"/>
    </source>
</evidence>
<proteinExistence type="predicted"/>
<evidence type="ECO:0008006" key="4">
    <source>
        <dbReference type="Google" id="ProtNLM"/>
    </source>
</evidence>
<dbReference type="NCBIfam" id="NF033172">
    <property type="entry name" value="N_to_GlyXaaXaa"/>
    <property type="match status" value="1"/>
</dbReference>
<dbReference type="RefSeq" id="WP_078187357.1">
    <property type="nucleotide sequence ID" value="NZ_MUAU01000135.1"/>
</dbReference>
<dbReference type="EMBL" id="MUAU01000135">
    <property type="protein sequence ID" value="OOR72209.1"/>
    <property type="molecule type" value="Genomic_DNA"/>
</dbReference>